<dbReference type="Proteomes" id="UP000466445">
    <property type="component" value="Chromosome"/>
</dbReference>
<sequence length="114" mass="12388">MFELAHVVVPKLSFAPTFDGGQVKQPLICDAWTASIGGDERRVGEQYAYGQGEVASVIETLETQRQSVAFPDMPTLVAEADDVADLKIDHAAITVFQDSGRVRSACIAPLHTKW</sequence>
<proteinExistence type="predicted"/>
<dbReference type="KEGG" id="msar:MSAR_40990"/>
<protein>
    <submittedName>
        <fullName evidence="1">Uncharacterized protein</fullName>
    </submittedName>
</protein>
<dbReference type="AlphaFoldDB" id="A0A7I7SW66"/>
<gene>
    <name evidence="1" type="ORF">MSAR_40990</name>
</gene>
<organism evidence="1 2">
    <name type="scientific">Mycolicibacterium sarraceniae</name>
    <dbReference type="NCBI Taxonomy" id="1534348"/>
    <lineage>
        <taxon>Bacteria</taxon>
        <taxon>Bacillati</taxon>
        <taxon>Actinomycetota</taxon>
        <taxon>Actinomycetes</taxon>
        <taxon>Mycobacteriales</taxon>
        <taxon>Mycobacteriaceae</taxon>
        <taxon>Mycolicibacterium</taxon>
    </lineage>
</organism>
<name>A0A7I7SW66_9MYCO</name>
<accession>A0A7I7SW66</accession>
<keyword evidence="2" id="KW-1185">Reference proteome</keyword>
<dbReference type="EMBL" id="AP022595">
    <property type="protein sequence ID" value="BBY60963.1"/>
    <property type="molecule type" value="Genomic_DNA"/>
</dbReference>
<evidence type="ECO:0000313" key="2">
    <source>
        <dbReference type="Proteomes" id="UP000466445"/>
    </source>
</evidence>
<evidence type="ECO:0000313" key="1">
    <source>
        <dbReference type="EMBL" id="BBY60963.1"/>
    </source>
</evidence>
<reference evidence="1 2" key="1">
    <citation type="journal article" date="2019" name="Emerg. Microbes Infect.">
        <title>Comprehensive subspecies identification of 175 nontuberculous mycobacteria species based on 7547 genomic profiles.</title>
        <authorList>
            <person name="Matsumoto Y."/>
            <person name="Kinjo T."/>
            <person name="Motooka D."/>
            <person name="Nabeya D."/>
            <person name="Jung N."/>
            <person name="Uechi K."/>
            <person name="Horii T."/>
            <person name="Iida T."/>
            <person name="Fujita J."/>
            <person name="Nakamura S."/>
        </authorList>
    </citation>
    <scope>NUCLEOTIDE SEQUENCE [LARGE SCALE GENOMIC DNA]</scope>
    <source>
        <strain evidence="1 2">JCM 30395</strain>
    </source>
</reference>